<dbReference type="Pfam" id="PF00345">
    <property type="entry name" value="PapD_N"/>
    <property type="match status" value="1"/>
</dbReference>
<comment type="subcellular location">
    <subcellularLocation>
        <location evidence="1 8">Periplasm</location>
    </subcellularLocation>
</comment>
<dbReference type="PRINTS" id="PR00969">
    <property type="entry name" value="CHAPERONPILI"/>
</dbReference>
<keyword evidence="7" id="KW-0393">Immunoglobulin domain</keyword>
<dbReference type="OrthoDB" id="9131059at2"/>
<evidence type="ECO:0000256" key="1">
    <source>
        <dbReference type="ARBA" id="ARBA00004418"/>
    </source>
</evidence>
<dbReference type="AlphaFoldDB" id="A0A4Q7S8Z5"/>
<keyword evidence="3" id="KW-1029">Fimbrium biogenesis</keyword>
<dbReference type="Proteomes" id="UP000291078">
    <property type="component" value="Unassembled WGS sequence"/>
</dbReference>
<evidence type="ECO:0000256" key="2">
    <source>
        <dbReference type="ARBA" id="ARBA00007399"/>
    </source>
</evidence>
<dbReference type="Pfam" id="PF02753">
    <property type="entry name" value="PapD_C"/>
    <property type="match status" value="1"/>
</dbReference>
<sequence>MTALTAFVMAAGVSHAAIEVTGTRIVFDGDQKEQTVRLTNTAETPVLTQIWLDRDDPQGPGKVEAGAQDTPFILTPPVARLNSGKAQVVRIFKSADIATLPTDRESVFYFNVLEIPAKSKADESAPAVNRLNIALRTRLKLFYRPTGIQTDIVEAAEALKWHVRRDGADYVVTCDNPGALYVSFAKLALKQGEKQVDLGGGMAAPRGQTQFRFEKAAAAGSGPLSLDFDYITDLGAFVPGSVPLGAGG</sequence>
<dbReference type="InterPro" id="IPR016147">
    <property type="entry name" value="Pili_assmbl_chaperone_N"/>
</dbReference>
<comment type="similarity">
    <text evidence="2 8">Belongs to the periplasmic pilus chaperone family.</text>
</comment>
<reference evidence="11 12" key="1">
    <citation type="journal article" date="2015" name="Stand. Genomic Sci.">
        <title>Genomic Encyclopedia of Bacterial and Archaeal Type Strains, Phase III: the genomes of soil and plant-associated and newly described type strains.</title>
        <authorList>
            <person name="Whitman W.B."/>
            <person name="Woyke T."/>
            <person name="Klenk H.P."/>
            <person name="Zhou Y."/>
            <person name="Lilburn T.G."/>
            <person name="Beck B.J."/>
            <person name="De Vos P."/>
            <person name="Vandamme P."/>
            <person name="Eisen J.A."/>
            <person name="Garrity G."/>
            <person name="Hugenholtz P."/>
            <person name="Kyrpides N.C."/>
        </authorList>
    </citation>
    <scope>NUCLEOTIDE SEQUENCE [LARGE SCALE GENOMIC DNA]</scope>
    <source>
        <strain evidence="11 12">ASC-9842</strain>
    </source>
</reference>
<evidence type="ECO:0000313" key="12">
    <source>
        <dbReference type="Proteomes" id="UP000291078"/>
    </source>
</evidence>
<protein>
    <submittedName>
        <fullName evidence="11">Chaperone protein EcpD</fullName>
    </submittedName>
</protein>
<evidence type="ECO:0000313" key="11">
    <source>
        <dbReference type="EMBL" id="RZT42936.1"/>
    </source>
</evidence>
<evidence type="ECO:0000256" key="7">
    <source>
        <dbReference type="ARBA" id="ARBA00023319"/>
    </source>
</evidence>
<feature type="domain" description="Pili assembly chaperone N-terminal" evidence="9">
    <location>
        <begin position="18"/>
        <end position="148"/>
    </location>
</feature>
<dbReference type="InterPro" id="IPR008962">
    <property type="entry name" value="PapD-like_sf"/>
</dbReference>
<evidence type="ECO:0000259" key="9">
    <source>
        <dbReference type="Pfam" id="PF00345"/>
    </source>
</evidence>
<evidence type="ECO:0000259" key="10">
    <source>
        <dbReference type="Pfam" id="PF02753"/>
    </source>
</evidence>
<evidence type="ECO:0000256" key="4">
    <source>
        <dbReference type="ARBA" id="ARBA00022729"/>
    </source>
</evidence>
<dbReference type="Gene3D" id="2.60.40.10">
    <property type="entry name" value="Immunoglobulins"/>
    <property type="match status" value="2"/>
</dbReference>
<dbReference type="InterPro" id="IPR018046">
    <property type="entry name" value="Pili_assmbl_chaperone_CS"/>
</dbReference>
<dbReference type="PANTHER" id="PTHR30251">
    <property type="entry name" value="PILUS ASSEMBLY CHAPERONE"/>
    <property type="match status" value="1"/>
</dbReference>
<dbReference type="SUPFAM" id="SSF49584">
    <property type="entry name" value="Periplasmic chaperone C-domain"/>
    <property type="match status" value="1"/>
</dbReference>
<dbReference type="RefSeq" id="WP_130390886.1">
    <property type="nucleotide sequence ID" value="NZ_SGXM01000001.1"/>
</dbReference>
<dbReference type="InterPro" id="IPR016148">
    <property type="entry name" value="Pili_assmbl_chaperone_C"/>
</dbReference>
<feature type="domain" description="Pili assembly chaperone C-terminal" evidence="10">
    <location>
        <begin position="175"/>
        <end position="237"/>
    </location>
</feature>
<keyword evidence="5" id="KW-0574">Periplasm</keyword>
<dbReference type="SUPFAM" id="SSF49354">
    <property type="entry name" value="PapD-like"/>
    <property type="match status" value="1"/>
</dbReference>
<evidence type="ECO:0000256" key="3">
    <source>
        <dbReference type="ARBA" id="ARBA00022558"/>
    </source>
</evidence>
<dbReference type="InterPro" id="IPR013783">
    <property type="entry name" value="Ig-like_fold"/>
</dbReference>
<accession>A0A4Q7S8Z5</accession>
<dbReference type="EMBL" id="SGXM01000001">
    <property type="protein sequence ID" value="RZT42936.1"/>
    <property type="molecule type" value="Genomic_DNA"/>
</dbReference>
<comment type="caution">
    <text evidence="11">The sequence shown here is derived from an EMBL/GenBank/DDBJ whole genome shotgun (WGS) entry which is preliminary data.</text>
</comment>
<dbReference type="InterPro" id="IPR036316">
    <property type="entry name" value="Pili_assmbl_chap_C_dom_sf"/>
</dbReference>
<dbReference type="InterPro" id="IPR001829">
    <property type="entry name" value="Pili_assmbl_chaperone_bac"/>
</dbReference>
<keyword evidence="6 8" id="KW-0143">Chaperone</keyword>
<name>A0A4Q7S8Z5_9BURK</name>
<evidence type="ECO:0000256" key="5">
    <source>
        <dbReference type="ARBA" id="ARBA00022764"/>
    </source>
</evidence>
<dbReference type="PROSITE" id="PS00635">
    <property type="entry name" value="PILI_CHAPERONE"/>
    <property type="match status" value="1"/>
</dbReference>
<dbReference type="GO" id="GO:0030288">
    <property type="term" value="C:outer membrane-bounded periplasmic space"/>
    <property type="evidence" value="ECO:0007669"/>
    <property type="project" value="InterPro"/>
</dbReference>
<evidence type="ECO:0000256" key="8">
    <source>
        <dbReference type="RuleBase" id="RU003918"/>
    </source>
</evidence>
<keyword evidence="4" id="KW-0732">Signal</keyword>
<dbReference type="InterPro" id="IPR050643">
    <property type="entry name" value="Periplasmic_pilus_chap"/>
</dbReference>
<dbReference type="PANTHER" id="PTHR30251:SF2">
    <property type="entry name" value="FIMBRIAL CHAPERONE YADV-RELATED"/>
    <property type="match status" value="1"/>
</dbReference>
<dbReference type="GO" id="GO:0071555">
    <property type="term" value="P:cell wall organization"/>
    <property type="evidence" value="ECO:0007669"/>
    <property type="project" value="InterPro"/>
</dbReference>
<organism evidence="11 12">
    <name type="scientific">Cupriavidus agavae</name>
    <dbReference type="NCBI Taxonomy" id="1001822"/>
    <lineage>
        <taxon>Bacteria</taxon>
        <taxon>Pseudomonadati</taxon>
        <taxon>Pseudomonadota</taxon>
        <taxon>Betaproteobacteria</taxon>
        <taxon>Burkholderiales</taxon>
        <taxon>Burkholderiaceae</taxon>
        <taxon>Cupriavidus</taxon>
    </lineage>
</organism>
<evidence type="ECO:0000256" key="6">
    <source>
        <dbReference type="ARBA" id="ARBA00023186"/>
    </source>
</evidence>
<gene>
    <name evidence="11" type="ORF">EV147_1982</name>
</gene>
<proteinExistence type="inferred from homology"/>
<keyword evidence="12" id="KW-1185">Reference proteome</keyword>